<feature type="compositionally biased region" description="Basic and acidic residues" evidence="2">
    <location>
        <begin position="273"/>
        <end position="289"/>
    </location>
</feature>
<evidence type="ECO:0000256" key="1">
    <source>
        <dbReference type="PROSITE-ProRule" id="PRU00409"/>
    </source>
</evidence>
<reference evidence="4" key="1">
    <citation type="submission" date="2020-01" db="EMBL/GenBank/DDBJ databases">
        <authorList>
            <consortium name="DOE Joint Genome Institute"/>
            <person name="Haridas S."/>
            <person name="Albert R."/>
            <person name="Binder M."/>
            <person name="Bloem J."/>
            <person name="Labutti K."/>
            <person name="Salamov A."/>
            <person name="Andreopoulos B."/>
            <person name="Baker S.E."/>
            <person name="Barry K."/>
            <person name="Bills G."/>
            <person name="Bluhm B.H."/>
            <person name="Cannon C."/>
            <person name="Castanera R."/>
            <person name="Culley D.E."/>
            <person name="Daum C."/>
            <person name="Ezra D."/>
            <person name="Gonzalez J.B."/>
            <person name="Henrissat B."/>
            <person name="Kuo A."/>
            <person name="Liang C."/>
            <person name="Lipzen A."/>
            <person name="Lutzoni F."/>
            <person name="Magnuson J."/>
            <person name="Mondo S."/>
            <person name="Nolan M."/>
            <person name="Ohm R."/>
            <person name="Pangilinan J."/>
            <person name="Park H.-J."/>
            <person name="Ramirez L."/>
            <person name="Alfaro M."/>
            <person name="Sun H."/>
            <person name="Tritt A."/>
            <person name="Yoshinaga Y."/>
            <person name="Zwiers L.-H."/>
            <person name="Turgeon B.G."/>
            <person name="Goodwin S.B."/>
            <person name="Spatafora J.W."/>
            <person name="Crous P.W."/>
            <person name="Grigoriev I.V."/>
        </authorList>
    </citation>
    <scope>NUCLEOTIDE SEQUENCE</scope>
    <source>
        <strain evidence="4">P77</strain>
    </source>
</reference>
<dbReference type="InterPro" id="IPR013815">
    <property type="entry name" value="ATP_grasp_subdomain_1"/>
</dbReference>
<evidence type="ECO:0000259" key="3">
    <source>
        <dbReference type="PROSITE" id="PS50975"/>
    </source>
</evidence>
<keyword evidence="1" id="KW-0067">ATP-binding</keyword>
<sequence>MPKGNDPDHPRLNVLLSNGRFPVSLDLARQLHKAHHRVYTVDPMEFHICKFSWAVKKSKETPAPATDPAGYIEAVKKAIKQWSIDIIIPLHEEIFFLAESNEPEIISRLYAPPFIELYQLHNKWEYTELLGRCGLDRPEAYFCTKPEDVEALDRSRDWALKPVLGRSSTGVQHIKPNKEVDYSSFELSPKNPHIAQEWLPGNRYCTYGVFRKGQMQAFCTYPVMETIDGSSSVFFEAVEHKEIEAYVRTLAEKLNLTGQLAFDMVETGISESDMERRGGKSKVHEEFEKRRRQNPNRDGAEPAPEADGNEYRLVSIECNPRATSGLHLWSQTADLANVITDRDMLLPSLRAETGKSRQTGPGMLMWERKNANFKRYVKHTCRLLGTKDLLWSWKDLVPVLVQPFLLASYYRICHDKGGMPLPEMFQSDVIWAPGMYGQSKKMGLDISRPLQETDPELVLRPRGEE</sequence>
<dbReference type="GO" id="GO:0046872">
    <property type="term" value="F:metal ion binding"/>
    <property type="evidence" value="ECO:0007669"/>
    <property type="project" value="InterPro"/>
</dbReference>
<proteinExistence type="predicted"/>
<feature type="domain" description="ATP-grasp" evidence="3">
    <location>
        <begin position="127"/>
        <end position="317"/>
    </location>
</feature>
<dbReference type="OrthoDB" id="186626at2759"/>
<keyword evidence="5" id="KW-1185">Reference proteome</keyword>
<evidence type="ECO:0000313" key="4">
    <source>
        <dbReference type="EMBL" id="KAF1832168.1"/>
    </source>
</evidence>
<feature type="region of interest" description="Disordered" evidence="2">
    <location>
        <begin position="271"/>
        <end position="306"/>
    </location>
</feature>
<gene>
    <name evidence="4" type="ORF">BDW02DRAFT_571318</name>
</gene>
<dbReference type="Proteomes" id="UP000800040">
    <property type="component" value="Unassembled WGS sequence"/>
</dbReference>
<protein>
    <recommendedName>
        <fullName evidence="3">ATP-grasp domain-containing protein</fullName>
    </recommendedName>
</protein>
<evidence type="ECO:0000256" key="2">
    <source>
        <dbReference type="SAM" id="MobiDB-lite"/>
    </source>
</evidence>
<name>A0A6A5K4K7_9PLEO</name>
<dbReference type="GO" id="GO:0005524">
    <property type="term" value="F:ATP binding"/>
    <property type="evidence" value="ECO:0007669"/>
    <property type="project" value="UniProtKB-UniRule"/>
</dbReference>
<dbReference type="InterPro" id="IPR011761">
    <property type="entry name" value="ATP-grasp"/>
</dbReference>
<accession>A0A6A5K4K7</accession>
<organism evidence="4 5">
    <name type="scientific">Decorospora gaudefroyi</name>
    <dbReference type="NCBI Taxonomy" id="184978"/>
    <lineage>
        <taxon>Eukaryota</taxon>
        <taxon>Fungi</taxon>
        <taxon>Dikarya</taxon>
        <taxon>Ascomycota</taxon>
        <taxon>Pezizomycotina</taxon>
        <taxon>Dothideomycetes</taxon>
        <taxon>Pleosporomycetidae</taxon>
        <taxon>Pleosporales</taxon>
        <taxon>Pleosporineae</taxon>
        <taxon>Pleosporaceae</taxon>
        <taxon>Decorospora</taxon>
    </lineage>
</organism>
<dbReference type="Gene3D" id="3.30.470.20">
    <property type="entry name" value="ATP-grasp fold, B domain"/>
    <property type="match status" value="1"/>
</dbReference>
<evidence type="ECO:0000313" key="5">
    <source>
        <dbReference type="Proteomes" id="UP000800040"/>
    </source>
</evidence>
<dbReference type="Gene3D" id="3.30.1490.20">
    <property type="entry name" value="ATP-grasp fold, A domain"/>
    <property type="match status" value="1"/>
</dbReference>
<keyword evidence="1" id="KW-0547">Nucleotide-binding</keyword>
<dbReference type="Gene3D" id="3.40.50.20">
    <property type="match status" value="1"/>
</dbReference>
<dbReference type="AlphaFoldDB" id="A0A6A5K4K7"/>
<dbReference type="SUPFAM" id="SSF56059">
    <property type="entry name" value="Glutathione synthetase ATP-binding domain-like"/>
    <property type="match status" value="1"/>
</dbReference>
<dbReference type="PROSITE" id="PS50975">
    <property type="entry name" value="ATP_GRASP"/>
    <property type="match status" value="1"/>
</dbReference>
<dbReference type="EMBL" id="ML975345">
    <property type="protein sequence ID" value="KAF1832168.1"/>
    <property type="molecule type" value="Genomic_DNA"/>
</dbReference>